<reference evidence="1 2" key="1">
    <citation type="submission" date="2014-06" db="EMBL/GenBank/DDBJ databases">
        <authorList>
            <person name="Urmite Genomes Urmite Genomes"/>
        </authorList>
    </citation>
    <scope>NUCLEOTIDE SEQUENCE [LARGE SCALE GENOMIC DNA]</scope>
</reference>
<dbReference type="EMBL" id="CCSB01000001">
    <property type="protein sequence ID" value="CDZ76800.1"/>
    <property type="molecule type" value="Genomic_DNA"/>
</dbReference>
<keyword evidence="2" id="KW-1185">Reference proteome</keyword>
<evidence type="ECO:0000313" key="2">
    <source>
        <dbReference type="Proteomes" id="UP000044071"/>
    </source>
</evidence>
<sequence>MKAKLDSYLKTLNKNQNPPPISVSGQPVARWRERVEVFEDFMKNFDNYRKEIKVQRYNAPVAKPAISLMDNKPTINFETFGAIDGGNLAIEKAAFAKSKPIMLIAANAEHIGGSLYRTEKTGDAQEEQAGDTYAGPLALASIPGIAHSISDKGDIHYSQAYHDFLLQRGAIDVSNVPGPNGKKCDQILVAAPDLKYQKECFVKGTFQAQAYAEQVLTMYRNVFAAIANKDPNQPIIFTLPGSGVYLGYEANVKEQAIKIQGLCLKQVMNENQSLADRKFYLPYGNNAPVFKVAKGEVDPSTLTAEKQIVSNALINIEKQHQLKTPKLPLPSDSHKKMALMMVAPKTPDKTVAIMLKDAAINCLQMRNENIEPSIGKKDGKTNLLLNFASKEEAEFMSKRLLSMKVGSNTRPGEGKDILEDNKIIITEKDAVIIEQHHQAIKEKINFLQGVVSGANISPSVDKKTGKTNLVLSFSNNDKAEQMSTQFFNMGISSSTTGNKKAVVDNKIVLTQDDVTAIQQQYNKIKHESTFLQGIAKGIATIVPSIDKNVAGQTNALVVFKTKNEAQLFTADLAKKGIVSKTTGQAKTVQPGNGVILTPTDCARYEQKMNAKLQMCLS</sequence>
<evidence type="ECO:0000313" key="1">
    <source>
        <dbReference type="EMBL" id="CDZ76800.1"/>
    </source>
</evidence>
<dbReference type="Proteomes" id="UP000044071">
    <property type="component" value="Unassembled WGS sequence"/>
</dbReference>
<protein>
    <submittedName>
        <fullName evidence="1">Uncharacterized protein</fullName>
    </submittedName>
</protein>
<accession>A0A078KQW1</accession>
<proteinExistence type="predicted"/>
<gene>
    <name evidence="1" type="ORF">BN59_01076</name>
</gene>
<organism evidence="1 2">
    <name type="scientific">Legionella massiliensis</name>
    <dbReference type="NCBI Taxonomy" id="1034943"/>
    <lineage>
        <taxon>Bacteria</taxon>
        <taxon>Pseudomonadati</taxon>
        <taxon>Pseudomonadota</taxon>
        <taxon>Gammaproteobacteria</taxon>
        <taxon>Legionellales</taxon>
        <taxon>Legionellaceae</taxon>
        <taxon>Legionella</taxon>
    </lineage>
</organism>
<name>A0A078KQW1_9GAMM</name>
<dbReference type="AlphaFoldDB" id="A0A078KQW1"/>
<dbReference type="RefSeq" id="WP_043873257.1">
    <property type="nucleotide sequence ID" value="NZ_CCVW01000001.1"/>
</dbReference>